<dbReference type="PANTHER" id="PTHR19918:SF1">
    <property type="entry name" value="FIZZY-RELATED PROTEIN HOMOLOG"/>
    <property type="match status" value="1"/>
</dbReference>
<keyword evidence="2" id="KW-0677">Repeat</keyword>
<dbReference type="GO" id="GO:1905786">
    <property type="term" value="P:positive regulation of anaphase-promoting complex-dependent catabolic process"/>
    <property type="evidence" value="ECO:0007669"/>
    <property type="project" value="TreeGrafter"/>
</dbReference>
<dbReference type="InterPro" id="IPR036322">
    <property type="entry name" value="WD40_repeat_dom_sf"/>
</dbReference>
<dbReference type="AlphaFoldDB" id="A0A820PDX9"/>
<dbReference type="Proteomes" id="UP000663881">
    <property type="component" value="Unassembled WGS sequence"/>
</dbReference>
<protein>
    <submittedName>
        <fullName evidence="6">Uncharacterized protein</fullName>
    </submittedName>
</protein>
<evidence type="ECO:0000313" key="6">
    <source>
        <dbReference type="EMBL" id="CAF4406955.1"/>
    </source>
</evidence>
<reference evidence="6" key="1">
    <citation type="submission" date="2021-02" db="EMBL/GenBank/DDBJ databases">
        <authorList>
            <person name="Nowell W R."/>
        </authorList>
    </citation>
    <scope>NUCLEOTIDE SEQUENCE</scope>
</reference>
<accession>A0A820PDX9</accession>
<dbReference type="PROSITE" id="PS50082">
    <property type="entry name" value="WD_REPEATS_2"/>
    <property type="match status" value="1"/>
</dbReference>
<dbReference type="Pfam" id="PF00400">
    <property type="entry name" value="WD40"/>
    <property type="match status" value="1"/>
</dbReference>
<evidence type="ECO:0000256" key="2">
    <source>
        <dbReference type="ARBA" id="ARBA00022737"/>
    </source>
</evidence>
<evidence type="ECO:0000256" key="5">
    <source>
        <dbReference type="SAM" id="MobiDB-lite"/>
    </source>
</evidence>
<evidence type="ECO:0000256" key="3">
    <source>
        <dbReference type="ARBA" id="ARBA00023306"/>
    </source>
</evidence>
<feature type="non-terminal residue" evidence="6">
    <location>
        <position position="1"/>
    </location>
</feature>
<feature type="region of interest" description="Disordered" evidence="5">
    <location>
        <begin position="77"/>
        <end position="103"/>
    </location>
</feature>
<proteinExistence type="predicted"/>
<feature type="repeat" description="WD" evidence="4">
    <location>
        <begin position="22"/>
        <end position="54"/>
    </location>
</feature>
<evidence type="ECO:0000256" key="4">
    <source>
        <dbReference type="PROSITE-ProRule" id="PRU00221"/>
    </source>
</evidence>
<organism evidence="6 7">
    <name type="scientific">Adineta steineri</name>
    <dbReference type="NCBI Taxonomy" id="433720"/>
    <lineage>
        <taxon>Eukaryota</taxon>
        <taxon>Metazoa</taxon>
        <taxon>Spiralia</taxon>
        <taxon>Gnathifera</taxon>
        <taxon>Rotifera</taxon>
        <taxon>Eurotatoria</taxon>
        <taxon>Bdelloidea</taxon>
        <taxon>Adinetida</taxon>
        <taxon>Adinetidae</taxon>
        <taxon>Adineta</taxon>
    </lineage>
</organism>
<dbReference type="InterPro" id="IPR001680">
    <property type="entry name" value="WD40_rpt"/>
</dbReference>
<gene>
    <name evidence="6" type="ORF">OKA104_LOCUS51719</name>
</gene>
<dbReference type="GO" id="GO:0010997">
    <property type="term" value="F:anaphase-promoting complex binding"/>
    <property type="evidence" value="ECO:0007669"/>
    <property type="project" value="InterPro"/>
</dbReference>
<dbReference type="GO" id="GO:0005680">
    <property type="term" value="C:anaphase-promoting complex"/>
    <property type="evidence" value="ECO:0007669"/>
    <property type="project" value="TreeGrafter"/>
</dbReference>
<dbReference type="EMBL" id="CAJOAY010028589">
    <property type="protein sequence ID" value="CAF4406955.1"/>
    <property type="molecule type" value="Genomic_DNA"/>
</dbReference>
<dbReference type="GO" id="GO:1990757">
    <property type="term" value="F:ubiquitin ligase activator activity"/>
    <property type="evidence" value="ECO:0007669"/>
    <property type="project" value="TreeGrafter"/>
</dbReference>
<dbReference type="Gene3D" id="2.130.10.10">
    <property type="entry name" value="YVTN repeat-like/Quinoprotein amine dehydrogenase"/>
    <property type="match status" value="1"/>
</dbReference>
<dbReference type="InterPro" id="IPR033010">
    <property type="entry name" value="Cdc20/Fizzy"/>
</dbReference>
<feature type="non-terminal residue" evidence="6">
    <location>
        <position position="103"/>
    </location>
</feature>
<keyword evidence="3" id="KW-0131">Cell cycle</keyword>
<evidence type="ECO:0000256" key="1">
    <source>
        <dbReference type="ARBA" id="ARBA00022574"/>
    </source>
</evidence>
<dbReference type="PROSITE" id="PS50294">
    <property type="entry name" value="WD_REPEATS_REGION"/>
    <property type="match status" value="1"/>
</dbReference>
<dbReference type="InterPro" id="IPR015943">
    <property type="entry name" value="WD40/YVTN_repeat-like_dom_sf"/>
</dbReference>
<sequence length="103" mass="11690">GTRNTGDIILYDVRQKECIIKFQHHRQEICGLKWCPNGRYLASGSNDNTVCVWDFHQWYSNGDMNNGTVGGGLSSLLPPTDDNNTRGNSRTKPLWHFKEHKAA</sequence>
<feature type="compositionally biased region" description="Polar residues" evidence="5">
    <location>
        <begin position="81"/>
        <end position="91"/>
    </location>
</feature>
<evidence type="ECO:0000313" key="7">
    <source>
        <dbReference type="Proteomes" id="UP000663881"/>
    </source>
</evidence>
<name>A0A820PDX9_9BILA</name>
<dbReference type="SMART" id="SM00320">
    <property type="entry name" value="WD40"/>
    <property type="match status" value="1"/>
</dbReference>
<dbReference type="SUPFAM" id="SSF50978">
    <property type="entry name" value="WD40 repeat-like"/>
    <property type="match status" value="1"/>
</dbReference>
<dbReference type="GO" id="GO:0031145">
    <property type="term" value="P:anaphase-promoting complex-dependent catabolic process"/>
    <property type="evidence" value="ECO:0007669"/>
    <property type="project" value="TreeGrafter"/>
</dbReference>
<keyword evidence="1 4" id="KW-0853">WD repeat</keyword>
<dbReference type="PANTHER" id="PTHR19918">
    <property type="entry name" value="CELL DIVISION CYCLE 20 CDC20 FIZZY -RELATED"/>
    <property type="match status" value="1"/>
</dbReference>
<comment type="caution">
    <text evidence="6">The sequence shown here is derived from an EMBL/GenBank/DDBJ whole genome shotgun (WGS) entry which is preliminary data.</text>
</comment>